<organism evidence="2 3">
    <name type="scientific">Magnetospirillum fulvum</name>
    <name type="common">Rhodospirillum fulvum</name>
    <dbReference type="NCBI Taxonomy" id="1082"/>
    <lineage>
        <taxon>Bacteria</taxon>
        <taxon>Pseudomonadati</taxon>
        <taxon>Pseudomonadota</taxon>
        <taxon>Alphaproteobacteria</taxon>
        <taxon>Rhodospirillales</taxon>
        <taxon>Rhodospirillaceae</taxon>
        <taxon>Magnetospirillum</taxon>
    </lineage>
</organism>
<keyword evidence="3" id="KW-1185">Reference proteome</keyword>
<dbReference type="AlphaFoldDB" id="A0A1H6JKP4"/>
<dbReference type="Proteomes" id="UP000182983">
    <property type="component" value="Unassembled WGS sequence"/>
</dbReference>
<protein>
    <submittedName>
        <fullName evidence="2">Uncharacterized protein</fullName>
    </submittedName>
</protein>
<feature type="transmembrane region" description="Helical" evidence="1">
    <location>
        <begin position="21"/>
        <end position="43"/>
    </location>
</feature>
<evidence type="ECO:0000256" key="1">
    <source>
        <dbReference type="SAM" id="Phobius"/>
    </source>
</evidence>
<reference evidence="3" key="1">
    <citation type="submission" date="2016-10" db="EMBL/GenBank/DDBJ databases">
        <authorList>
            <person name="Varghese N."/>
            <person name="Submissions S."/>
        </authorList>
    </citation>
    <scope>NUCLEOTIDE SEQUENCE [LARGE SCALE GENOMIC DNA]</scope>
    <source>
        <strain evidence="3">DSM 13234</strain>
    </source>
</reference>
<evidence type="ECO:0000313" key="2">
    <source>
        <dbReference type="EMBL" id="SEH61087.1"/>
    </source>
</evidence>
<evidence type="ECO:0000313" key="3">
    <source>
        <dbReference type="Proteomes" id="UP000182983"/>
    </source>
</evidence>
<keyword evidence="1" id="KW-0812">Transmembrane</keyword>
<dbReference type="EMBL" id="FNWO01000017">
    <property type="protein sequence ID" value="SEH61087.1"/>
    <property type="molecule type" value="Genomic_DNA"/>
</dbReference>
<gene>
    <name evidence="2" type="ORF">SAMN04244559_03146</name>
</gene>
<keyword evidence="1" id="KW-0472">Membrane</keyword>
<sequence>MSFHRHFGLPKGERNQADRRTLSPILVFGVTFVAVVAAFYVILTKF</sequence>
<accession>A0A1H6JKP4</accession>
<proteinExistence type="predicted"/>
<keyword evidence="1" id="KW-1133">Transmembrane helix</keyword>
<name>A0A1H6JKP4_MAGFU</name>